<dbReference type="AlphaFoldDB" id="A0A2P5FNE4"/>
<sequence>VGCPFKVDIRINSSSRHRGIGINLSTWLGQRL</sequence>
<evidence type="ECO:0000313" key="2">
    <source>
        <dbReference type="Proteomes" id="UP000237000"/>
    </source>
</evidence>
<comment type="caution">
    <text evidence="1">The sequence shown here is derived from an EMBL/GenBank/DDBJ whole genome shotgun (WGS) entry which is preliminary data.</text>
</comment>
<dbReference type="Proteomes" id="UP000237000">
    <property type="component" value="Unassembled WGS sequence"/>
</dbReference>
<name>A0A2P5FNE4_TREOI</name>
<keyword evidence="2" id="KW-1185">Reference proteome</keyword>
<dbReference type="InParanoid" id="A0A2P5FNE4"/>
<accession>A0A2P5FNE4</accession>
<dbReference type="EMBL" id="JXTC01000019">
    <property type="protein sequence ID" value="PON99286.1"/>
    <property type="molecule type" value="Genomic_DNA"/>
</dbReference>
<gene>
    <name evidence="1" type="ORF">TorRG33x02_048290</name>
</gene>
<organism evidence="1 2">
    <name type="scientific">Trema orientale</name>
    <name type="common">Charcoal tree</name>
    <name type="synonym">Celtis orientalis</name>
    <dbReference type="NCBI Taxonomy" id="63057"/>
    <lineage>
        <taxon>Eukaryota</taxon>
        <taxon>Viridiplantae</taxon>
        <taxon>Streptophyta</taxon>
        <taxon>Embryophyta</taxon>
        <taxon>Tracheophyta</taxon>
        <taxon>Spermatophyta</taxon>
        <taxon>Magnoliopsida</taxon>
        <taxon>eudicotyledons</taxon>
        <taxon>Gunneridae</taxon>
        <taxon>Pentapetalae</taxon>
        <taxon>rosids</taxon>
        <taxon>fabids</taxon>
        <taxon>Rosales</taxon>
        <taxon>Cannabaceae</taxon>
        <taxon>Trema</taxon>
    </lineage>
</organism>
<evidence type="ECO:0000313" key="1">
    <source>
        <dbReference type="EMBL" id="PON99286.1"/>
    </source>
</evidence>
<feature type="non-terminal residue" evidence="1">
    <location>
        <position position="1"/>
    </location>
</feature>
<proteinExistence type="predicted"/>
<reference evidence="2" key="1">
    <citation type="submission" date="2016-06" db="EMBL/GenBank/DDBJ databases">
        <title>Parallel loss of symbiosis genes in relatives of nitrogen-fixing non-legume Parasponia.</title>
        <authorList>
            <person name="Van Velzen R."/>
            <person name="Holmer R."/>
            <person name="Bu F."/>
            <person name="Rutten L."/>
            <person name="Van Zeijl A."/>
            <person name="Liu W."/>
            <person name="Santuari L."/>
            <person name="Cao Q."/>
            <person name="Sharma T."/>
            <person name="Shen D."/>
            <person name="Roswanjaya Y."/>
            <person name="Wardhani T."/>
            <person name="Kalhor M.S."/>
            <person name="Jansen J."/>
            <person name="Van den Hoogen J."/>
            <person name="Gungor B."/>
            <person name="Hartog M."/>
            <person name="Hontelez J."/>
            <person name="Verver J."/>
            <person name="Yang W.-C."/>
            <person name="Schijlen E."/>
            <person name="Repin R."/>
            <person name="Schilthuizen M."/>
            <person name="Schranz E."/>
            <person name="Heidstra R."/>
            <person name="Miyata K."/>
            <person name="Fedorova E."/>
            <person name="Kohlen W."/>
            <person name="Bisseling T."/>
            <person name="Smit S."/>
            <person name="Geurts R."/>
        </authorList>
    </citation>
    <scope>NUCLEOTIDE SEQUENCE [LARGE SCALE GENOMIC DNA]</scope>
    <source>
        <strain evidence="2">cv. RG33-2</strain>
    </source>
</reference>
<protein>
    <submittedName>
        <fullName evidence="1">Uncharacterized protein</fullName>
    </submittedName>
</protein>